<accession>R1I8Z7</accession>
<organism evidence="1 2">
    <name type="scientific">Amycolatopsis vancoresmycina DSM 44592</name>
    <dbReference type="NCBI Taxonomy" id="1292037"/>
    <lineage>
        <taxon>Bacteria</taxon>
        <taxon>Bacillati</taxon>
        <taxon>Actinomycetota</taxon>
        <taxon>Actinomycetes</taxon>
        <taxon>Pseudonocardiales</taxon>
        <taxon>Pseudonocardiaceae</taxon>
        <taxon>Amycolatopsis</taxon>
    </lineage>
</organism>
<reference evidence="1 2" key="1">
    <citation type="submission" date="2013-02" db="EMBL/GenBank/DDBJ databases">
        <title>Draft genome sequence of Amycolatopsis vancoresmycina strain DSM 44592T.</title>
        <authorList>
            <person name="Kumar S."/>
            <person name="Kaur N."/>
            <person name="Kaur C."/>
            <person name="Raghava G.P.S."/>
            <person name="Mayilraj S."/>
        </authorList>
    </citation>
    <scope>NUCLEOTIDE SEQUENCE [LARGE SCALE GENOMIC DNA]</scope>
    <source>
        <strain evidence="1 2">DSM 44592</strain>
    </source>
</reference>
<sequence>MFDHLRGDEQAIAAPGLLVCHRCSSQIRAAVDYLGRIYDGLQDVDELTPGGHPDGAGSNTVPGPRSPAVDALLVHSDPRSFADVGDHPAALATIAGWARFIREERAHDLAPAQLRATVPAGRISMERELATIRFHWDWLMSLPIVLRLEAEVNELITGLELVRRLNPPPIRIGKCPVVTAIEPLPDGGELPLLCGTSLRVRPDDVEVRCRSCHTVWPRARWHELGDPWADYPHLSAELGVTLGTLKRWASTDGWRSKRSATSGTGVRRLFLRADALASYERYRGPLLGQAG</sequence>
<dbReference type="Proteomes" id="UP000014139">
    <property type="component" value="Unassembled WGS sequence"/>
</dbReference>
<dbReference type="EMBL" id="AOUO01000254">
    <property type="protein sequence ID" value="EOD66884.1"/>
    <property type="molecule type" value="Genomic_DNA"/>
</dbReference>
<keyword evidence="2" id="KW-1185">Reference proteome</keyword>
<comment type="caution">
    <text evidence="1">The sequence shown here is derived from an EMBL/GenBank/DDBJ whole genome shotgun (WGS) entry which is preliminary data.</text>
</comment>
<proteinExistence type="predicted"/>
<protein>
    <submittedName>
        <fullName evidence="1">Uncharacterized protein</fullName>
    </submittedName>
</protein>
<name>R1I8Z7_9PSEU</name>
<dbReference type="AlphaFoldDB" id="R1I8Z7"/>
<dbReference type="PATRIC" id="fig|1292037.4.peg.3662"/>
<evidence type="ECO:0000313" key="2">
    <source>
        <dbReference type="Proteomes" id="UP000014139"/>
    </source>
</evidence>
<gene>
    <name evidence="1" type="ORF">H480_19213</name>
</gene>
<evidence type="ECO:0000313" key="1">
    <source>
        <dbReference type="EMBL" id="EOD66884.1"/>
    </source>
</evidence>